<evidence type="ECO:0000313" key="1">
    <source>
        <dbReference type="EMBL" id="CAG6398994.1"/>
    </source>
</evidence>
<accession>A0A9W4E028</accession>
<reference evidence="1" key="1">
    <citation type="submission" date="2021-05" db="EMBL/GenBank/DDBJ databases">
        <authorList>
            <person name="Arsene-Ploetze F."/>
        </authorList>
    </citation>
    <scope>NUCLEOTIDE SEQUENCE</scope>
    <source>
        <strain evidence="1">DSM 42138</strain>
    </source>
</reference>
<evidence type="ECO:0000313" key="2">
    <source>
        <dbReference type="Proteomes" id="UP001152519"/>
    </source>
</evidence>
<sequence length="38" mass="3972">MAGAPVTNRLTVPAVRLAGTLIVCRRSTDMVVDDDISG</sequence>
<proteinExistence type="predicted"/>
<dbReference type="AlphaFoldDB" id="A0A9W4E028"/>
<protein>
    <submittedName>
        <fullName evidence="1">Uncharacterized protein</fullName>
    </submittedName>
</protein>
<dbReference type="Proteomes" id="UP001152519">
    <property type="component" value="Unassembled WGS sequence"/>
</dbReference>
<comment type="caution">
    <text evidence="1">The sequence shown here is derived from an EMBL/GenBank/DDBJ whole genome shotgun (WGS) entry which is preliminary data.</text>
</comment>
<organism evidence="1 2">
    <name type="scientific">Actinacidiphila cocklensis</name>
    <dbReference type="NCBI Taxonomy" id="887465"/>
    <lineage>
        <taxon>Bacteria</taxon>
        <taxon>Bacillati</taxon>
        <taxon>Actinomycetota</taxon>
        <taxon>Actinomycetes</taxon>
        <taxon>Kitasatosporales</taxon>
        <taxon>Streptomycetaceae</taxon>
        <taxon>Actinacidiphila</taxon>
    </lineage>
</organism>
<dbReference type="EMBL" id="CAJSLV010000114">
    <property type="protein sequence ID" value="CAG6398994.1"/>
    <property type="molecule type" value="Genomic_DNA"/>
</dbReference>
<keyword evidence="2" id="KW-1185">Reference proteome</keyword>
<gene>
    <name evidence="1" type="ORF">SCOCK_80149</name>
</gene>
<name>A0A9W4E028_9ACTN</name>